<evidence type="ECO:0000256" key="3">
    <source>
        <dbReference type="SAM" id="SignalP"/>
    </source>
</evidence>
<keyword evidence="1" id="KW-0472">Membrane</keyword>
<dbReference type="Proteomes" id="UP001519331">
    <property type="component" value="Unassembled WGS sequence"/>
</dbReference>
<dbReference type="InterPro" id="IPR006665">
    <property type="entry name" value="OmpA-like"/>
</dbReference>
<dbReference type="PANTHER" id="PTHR30329">
    <property type="entry name" value="STATOR ELEMENT OF FLAGELLAR MOTOR COMPLEX"/>
    <property type="match status" value="1"/>
</dbReference>
<dbReference type="InterPro" id="IPR050330">
    <property type="entry name" value="Bact_OuterMem_StrucFunc"/>
</dbReference>
<name>A0ABS4T4M7_9MICC</name>
<feature type="signal peptide" evidence="3">
    <location>
        <begin position="1"/>
        <end position="23"/>
    </location>
</feature>
<feature type="region of interest" description="Disordered" evidence="2">
    <location>
        <begin position="33"/>
        <end position="57"/>
    </location>
</feature>
<evidence type="ECO:0000256" key="1">
    <source>
        <dbReference type="PROSITE-ProRule" id="PRU00473"/>
    </source>
</evidence>
<feature type="chain" id="PRO_5046385875" evidence="3">
    <location>
        <begin position="24"/>
        <end position="197"/>
    </location>
</feature>
<dbReference type="SUPFAM" id="SSF103088">
    <property type="entry name" value="OmpA-like"/>
    <property type="match status" value="1"/>
</dbReference>
<dbReference type="InterPro" id="IPR036737">
    <property type="entry name" value="OmpA-like_sf"/>
</dbReference>
<comment type="caution">
    <text evidence="5">The sequence shown here is derived from an EMBL/GenBank/DDBJ whole genome shotgun (WGS) entry which is preliminary data.</text>
</comment>
<feature type="compositionally biased region" description="Basic and acidic residues" evidence="2">
    <location>
        <begin position="133"/>
        <end position="149"/>
    </location>
</feature>
<dbReference type="PROSITE" id="PS51123">
    <property type="entry name" value="OMPA_2"/>
    <property type="match status" value="1"/>
</dbReference>
<gene>
    <name evidence="5" type="ORF">JOF45_002428</name>
</gene>
<feature type="compositionally biased region" description="Acidic residues" evidence="2">
    <location>
        <begin position="153"/>
        <end position="182"/>
    </location>
</feature>
<organism evidence="5 6">
    <name type="scientific">Nesterenkonia lacusekhoensis</name>
    <dbReference type="NCBI Taxonomy" id="150832"/>
    <lineage>
        <taxon>Bacteria</taxon>
        <taxon>Bacillati</taxon>
        <taxon>Actinomycetota</taxon>
        <taxon>Actinomycetes</taxon>
        <taxon>Micrococcales</taxon>
        <taxon>Micrococcaceae</taxon>
        <taxon>Nesterenkonia</taxon>
    </lineage>
</organism>
<evidence type="ECO:0000313" key="6">
    <source>
        <dbReference type="Proteomes" id="UP001519331"/>
    </source>
</evidence>
<evidence type="ECO:0000313" key="5">
    <source>
        <dbReference type="EMBL" id="MBP2319409.1"/>
    </source>
</evidence>
<protein>
    <submittedName>
        <fullName evidence="5">Outer membrane protein OmpA-like peptidoglycan-associated protein</fullName>
    </submittedName>
</protein>
<keyword evidence="3" id="KW-0732">Signal</keyword>
<accession>A0ABS4T4M7</accession>
<sequence length="197" mass="20985">MAARTWRTHLLSALGAGSIVAVASVGLASAAQAGQAEDEIPQGPPPEPEGGISQGDLDSSIIVWSGHDNVTELGDSESEEEDVVVLETDLLFSAMEWDLPESPAASITALTEEVPEGAVVDVHGHTDSNPVPEAHDFDNQELSERRAEAVADVLEEERPDLELDVEGFGDEEPAVTEDDDDPSTFAANRRVEIRYGD</sequence>
<feature type="region of interest" description="Disordered" evidence="2">
    <location>
        <begin position="125"/>
        <end position="197"/>
    </location>
</feature>
<dbReference type="CDD" id="cd07185">
    <property type="entry name" value="OmpA_C-like"/>
    <property type="match status" value="1"/>
</dbReference>
<evidence type="ECO:0000259" key="4">
    <source>
        <dbReference type="PROSITE" id="PS51123"/>
    </source>
</evidence>
<feature type="domain" description="OmpA-like" evidence="4">
    <location>
        <begin position="79"/>
        <end position="197"/>
    </location>
</feature>
<reference evidence="5 6" key="1">
    <citation type="submission" date="2021-03" db="EMBL/GenBank/DDBJ databases">
        <title>Sequencing the genomes of 1000 actinobacteria strains.</title>
        <authorList>
            <person name="Klenk H.-P."/>
        </authorList>
    </citation>
    <scope>NUCLEOTIDE SEQUENCE [LARGE SCALE GENOMIC DNA]</scope>
    <source>
        <strain evidence="5 6">DSM 12544</strain>
    </source>
</reference>
<dbReference type="RefSeq" id="WP_210050631.1">
    <property type="nucleotide sequence ID" value="NZ_JAGINX010000001.1"/>
</dbReference>
<dbReference type="PANTHER" id="PTHR30329:SF21">
    <property type="entry name" value="LIPOPROTEIN YIAD-RELATED"/>
    <property type="match status" value="1"/>
</dbReference>
<dbReference type="Pfam" id="PF00691">
    <property type="entry name" value="OmpA"/>
    <property type="match status" value="1"/>
</dbReference>
<evidence type="ECO:0000256" key="2">
    <source>
        <dbReference type="SAM" id="MobiDB-lite"/>
    </source>
</evidence>
<keyword evidence="6" id="KW-1185">Reference proteome</keyword>
<proteinExistence type="predicted"/>
<dbReference type="EMBL" id="JAGINX010000001">
    <property type="protein sequence ID" value="MBP2319409.1"/>
    <property type="molecule type" value="Genomic_DNA"/>
</dbReference>
<dbReference type="Gene3D" id="3.30.1330.60">
    <property type="entry name" value="OmpA-like domain"/>
    <property type="match status" value="1"/>
</dbReference>